<dbReference type="AlphaFoldDB" id="A0A0E9XKB8"/>
<evidence type="ECO:0000313" key="1">
    <source>
        <dbReference type="EMBL" id="JAI03188.1"/>
    </source>
</evidence>
<dbReference type="EMBL" id="GBXM01005390">
    <property type="protein sequence ID" value="JAI03188.1"/>
    <property type="molecule type" value="Transcribed_RNA"/>
</dbReference>
<reference evidence="1" key="2">
    <citation type="journal article" date="2015" name="Fish Shellfish Immunol.">
        <title>Early steps in the European eel (Anguilla anguilla)-Vibrio vulnificus interaction in the gills: Role of the RtxA13 toxin.</title>
        <authorList>
            <person name="Callol A."/>
            <person name="Pajuelo D."/>
            <person name="Ebbesson L."/>
            <person name="Teles M."/>
            <person name="MacKenzie S."/>
            <person name="Amaro C."/>
        </authorList>
    </citation>
    <scope>NUCLEOTIDE SEQUENCE</scope>
</reference>
<reference evidence="1" key="1">
    <citation type="submission" date="2014-11" db="EMBL/GenBank/DDBJ databases">
        <authorList>
            <person name="Amaro Gonzalez C."/>
        </authorList>
    </citation>
    <scope>NUCLEOTIDE SEQUENCE</scope>
</reference>
<accession>A0A0E9XKB8</accession>
<name>A0A0E9XKB8_ANGAN</name>
<protein>
    <submittedName>
        <fullName evidence="1">Uncharacterized protein</fullName>
    </submittedName>
</protein>
<proteinExistence type="predicted"/>
<sequence>MLTRCRKLCFHSLFQTENADKWKSAEMVCQPCEY</sequence>
<organism evidence="1">
    <name type="scientific">Anguilla anguilla</name>
    <name type="common">European freshwater eel</name>
    <name type="synonym">Muraena anguilla</name>
    <dbReference type="NCBI Taxonomy" id="7936"/>
    <lineage>
        <taxon>Eukaryota</taxon>
        <taxon>Metazoa</taxon>
        <taxon>Chordata</taxon>
        <taxon>Craniata</taxon>
        <taxon>Vertebrata</taxon>
        <taxon>Euteleostomi</taxon>
        <taxon>Actinopterygii</taxon>
        <taxon>Neopterygii</taxon>
        <taxon>Teleostei</taxon>
        <taxon>Anguilliformes</taxon>
        <taxon>Anguillidae</taxon>
        <taxon>Anguilla</taxon>
    </lineage>
</organism>